<protein>
    <submittedName>
        <fullName evidence="1">Uncharacterized protein</fullName>
    </submittedName>
</protein>
<reference evidence="1 2" key="1">
    <citation type="submission" date="2019-04" db="EMBL/GenBank/DDBJ databases">
        <title>Friends and foes A comparative genomics study of 23 Aspergillus species from section Flavi.</title>
        <authorList>
            <consortium name="DOE Joint Genome Institute"/>
            <person name="Kjaerbolling I."/>
            <person name="Vesth T."/>
            <person name="Frisvad J.C."/>
            <person name="Nybo J.L."/>
            <person name="Theobald S."/>
            <person name="Kildgaard S."/>
            <person name="Isbrandt T."/>
            <person name="Kuo A."/>
            <person name="Sato A."/>
            <person name="Lyhne E.K."/>
            <person name="Kogle M.E."/>
            <person name="Wiebenga A."/>
            <person name="Kun R.S."/>
            <person name="Lubbers R.J."/>
            <person name="Makela M.R."/>
            <person name="Barry K."/>
            <person name="Chovatia M."/>
            <person name="Clum A."/>
            <person name="Daum C."/>
            <person name="Haridas S."/>
            <person name="He G."/>
            <person name="LaButti K."/>
            <person name="Lipzen A."/>
            <person name="Mondo S."/>
            <person name="Riley R."/>
            <person name="Salamov A."/>
            <person name="Simmons B.A."/>
            <person name="Magnuson J.K."/>
            <person name="Henrissat B."/>
            <person name="Mortensen U.H."/>
            <person name="Larsen T.O."/>
            <person name="Devries R.P."/>
            <person name="Grigoriev I.V."/>
            <person name="Machida M."/>
            <person name="Baker S.E."/>
            <person name="Andersen M.R."/>
        </authorList>
    </citation>
    <scope>NUCLEOTIDE SEQUENCE [LARGE SCALE GENOMIC DNA]</scope>
    <source>
        <strain evidence="1 2">CBS 117626</strain>
    </source>
</reference>
<dbReference type="OrthoDB" id="4494894at2759"/>
<dbReference type="Proteomes" id="UP000326950">
    <property type="component" value="Unassembled WGS sequence"/>
</dbReference>
<evidence type="ECO:0000313" key="2">
    <source>
        <dbReference type="Proteomes" id="UP000326950"/>
    </source>
</evidence>
<proteinExistence type="predicted"/>
<evidence type="ECO:0000313" key="1">
    <source>
        <dbReference type="EMBL" id="KAE8165691.1"/>
    </source>
</evidence>
<dbReference type="AlphaFoldDB" id="A0A5N6V704"/>
<organism evidence="1 2">
    <name type="scientific">Aspergillus tamarii</name>
    <dbReference type="NCBI Taxonomy" id="41984"/>
    <lineage>
        <taxon>Eukaryota</taxon>
        <taxon>Fungi</taxon>
        <taxon>Dikarya</taxon>
        <taxon>Ascomycota</taxon>
        <taxon>Pezizomycotina</taxon>
        <taxon>Eurotiomycetes</taxon>
        <taxon>Eurotiomycetidae</taxon>
        <taxon>Eurotiales</taxon>
        <taxon>Aspergillaceae</taxon>
        <taxon>Aspergillus</taxon>
        <taxon>Aspergillus subgen. Circumdati</taxon>
    </lineage>
</organism>
<keyword evidence="2" id="KW-1185">Reference proteome</keyword>
<dbReference type="EMBL" id="ML738599">
    <property type="protein sequence ID" value="KAE8165691.1"/>
    <property type="molecule type" value="Genomic_DNA"/>
</dbReference>
<accession>A0A5N6V704</accession>
<sequence>MSNPKFEKDVGPVKIKGEIDEKSGQIKGEIGIVVPAVGYKSIKPFAGSIHDGVHGKFGLGGGVDNASFVISVKDGDVKVQINEPLAGHEITLFQLEKKAEGELLWRGDSYDAIFKVGTTSYLYRLMVKSGKIRLPNTRTLILAYRSLEDLRGRYDFHGDVGSEKLSLSLKRPSAGLNDLSIEGNFLEPRPGNTDFIFGSGDWNPELQLSGDDGQLSGTIGRQQGAYDGIALPTAGMDKIFGSAT</sequence>
<gene>
    <name evidence="1" type="ORF">BDV40DRAFT_297397</name>
</gene>
<name>A0A5N6V704_ASPTM</name>